<accession>A0A5N6EVG7</accession>
<dbReference type="Proteomes" id="UP000326799">
    <property type="component" value="Unassembled WGS sequence"/>
</dbReference>
<organism evidence="1 2">
    <name type="scientific">Aspergillus novoparasiticus</name>
    <dbReference type="NCBI Taxonomy" id="986946"/>
    <lineage>
        <taxon>Eukaryota</taxon>
        <taxon>Fungi</taxon>
        <taxon>Dikarya</taxon>
        <taxon>Ascomycota</taxon>
        <taxon>Pezizomycotina</taxon>
        <taxon>Eurotiomycetes</taxon>
        <taxon>Eurotiomycetidae</taxon>
        <taxon>Eurotiales</taxon>
        <taxon>Aspergillaceae</taxon>
        <taxon>Aspergillus</taxon>
        <taxon>Aspergillus subgen. Circumdati</taxon>
    </lineage>
</organism>
<dbReference type="EMBL" id="ML733419">
    <property type="protein sequence ID" value="KAB8221542.1"/>
    <property type="molecule type" value="Genomic_DNA"/>
</dbReference>
<gene>
    <name evidence="1" type="ORF">BDV33DRAFT_190312</name>
</gene>
<dbReference type="InterPro" id="IPR016181">
    <property type="entry name" value="Acyl_CoA_acyltransferase"/>
</dbReference>
<dbReference type="AlphaFoldDB" id="A0A5N6EVG7"/>
<proteinExistence type="predicted"/>
<keyword evidence="2" id="KW-1185">Reference proteome</keyword>
<protein>
    <submittedName>
        <fullName evidence="1">Uncharacterized protein</fullName>
    </submittedName>
</protein>
<sequence>MKPARANVVDEILLEIGTSLALNSLSQNHLHRTLRAKLHDSRTQNRMRCDGGIPCGAKLIESDAVFQAIHISSDSRPDLWKSLEDSTHPLNAAWPLFLDQDIYFQHYCSQLSQIEAFACFQYAVVQVDDYGQEHIIACGRSIPFYWPELAKVGGKIGLAQHPKVLHTLPDEGYDAILSRAFEQYYAREGIFQDTDRPTSFNDPAAARTEPPNALSAISITVSPEYRSRGLAEALILAMKQAAIERNLDAMVVPLRPTRKSEFPTTDMTDYILWPATTVATHTPGTTVRKPDSNLPFDPWLRKHARLGAKVIKVARRSMRVEGSVEEWQQWTGINIPQTAWQQVVVQLLWGGCRGS</sequence>
<name>A0A5N6EVG7_9EURO</name>
<evidence type="ECO:0000313" key="2">
    <source>
        <dbReference type="Proteomes" id="UP000326799"/>
    </source>
</evidence>
<dbReference type="SUPFAM" id="SSF55729">
    <property type="entry name" value="Acyl-CoA N-acyltransferases (Nat)"/>
    <property type="match status" value="1"/>
</dbReference>
<dbReference type="CDD" id="cd04301">
    <property type="entry name" value="NAT_SF"/>
    <property type="match status" value="1"/>
</dbReference>
<reference evidence="1 2" key="1">
    <citation type="submission" date="2019-04" db="EMBL/GenBank/DDBJ databases">
        <title>Fungal friends and foes A comparative genomics study of 23 Aspergillus species from section Flavi.</title>
        <authorList>
            <consortium name="DOE Joint Genome Institute"/>
            <person name="Kjaerbolling I."/>
            <person name="Vesth T.C."/>
            <person name="Frisvad J.C."/>
            <person name="Nybo J.L."/>
            <person name="Theobald S."/>
            <person name="Kildgaard S."/>
            <person name="Petersen T.I."/>
            <person name="Kuo A."/>
            <person name="Sato A."/>
            <person name="Lyhne E.K."/>
            <person name="Kogle M.E."/>
            <person name="Wiebenga A."/>
            <person name="Kun R.S."/>
            <person name="Lubbers R.J."/>
            <person name="Makela M.R."/>
            <person name="Barry K."/>
            <person name="Chovatia M."/>
            <person name="Clum A."/>
            <person name="Daum C."/>
            <person name="Haridas S."/>
            <person name="He G."/>
            <person name="LaButti K."/>
            <person name="Lipzen A."/>
            <person name="Mondo S."/>
            <person name="Pangilinan J."/>
            <person name="Riley R."/>
            <person name="Salamov A."/>
            <person name="Simmons B.A."/>
            <person name="Magnuson J.K."/>
            <person name="Henrissat B."/>
            <person name="Mortensen U.H."/>
            <person name="Larsen T.O."/>
            <person name="De vries R.P."/>
            <person name="Grigoriev I.V."/>
            <person name="Machida M."/>
            <person name="Baker S.E."/>
            <person name="Andersen M.R."/>
        </authorList>
    </citation>
    <scope>NUCLEOTIDE SEQUENCE [LARGE SCALE GENOMIC DNA]</scope>
    <source>
        <strain evidence="1 2">CBS 126849</strain>
    </source>
</reference>
<evidence type="ECO:0000313" key="1">
    <source>
        <dbReference type="EMBL" id="KAB8221542.1"/>
    </source>
</evidence>
<dbReference type="Gene3D" id="3.40.630.30">
    <property type="match status" value="1"/>
</dbReference>